<proteinExistence type="predicted"/>
<sequence>MTVVVKPLTCRSETGSFGAAALAIRGFFCGSGLVLALGLAGCAGEVEPQVQYVRVEVPVQVPCRAPDVAVPPWAAAGLRKTDSLEVKVRALLAERRQRIGYEGLLRAVNSACG</sequence>
<evidence type="ECO:0000313" key="1">
    <source>
        <dbReference type="EMBL" id="MBA6145079.1"/>
    </source>
</evidence>
<organism evidence="1 2">
    <name type="scientific">Pseudomonas juntendi</name>
    <dbReference type="NCBI Taxonomy" id="2666183"/>
    <lineage>
        <taxon>Bacteria</taxon>
        <taxon>Pseudomonadati</taxon>
        <taxon>Pseudomonadota</taxon>
        <taxon>Gammaproteobacteria</taxon>
        <taxon>Pseudomonadales</taxon>
        <taxon>Pseudomonadaceae</taxon>
        <taxon>Pseudomonas</taxon>
    </lineage>
</organism>
<dbReference type="EMBL" id="JACGCZ010000049">
    <property type="protein sequence ID" value="MBA6145079.1"/>
    <property type="molecule type" value="Genomic_DNA"/>
</dbReference>
<protein>
    <submittedName>
        <fullName evidence="1">Uncharacterized protein</fullName>
    </submittedName>
</protein>
<accession>A0A7W2QW61</accession>
<dbReference type="Proteomes" id="UP000590738">
    <property type="component" value="Unassembled WGS sequence"/>
</dbReference>
<dbReference type="AlphaFoldDB" id="A0A7W2QW61"/>
<dbReference type="RefSeq" id="WP_182334024.1">
    <property type="nucleotide sequence ID" value="NZ_JACGCZ010000049.1"/>
</dbReference>
<gene>
    <name evidence="1" type="ORF">H4B97_21865</name>
</gene>
<reference evidence="1 2" key="1">
    <citation type="submission" date="2020-07" db="EMBL/GenBank/DDBJ databases">
        <title>Diversity of carbapenemase encoding genes among Pseudomonas putida group clinical isolates in a tertiary Brazilian hospital.</title>
        <authorList>
            <person name="Alberto-Lei F."/>
            <person name="Nodari C.S."/>
            <person name="Streling A.P."/>
            <person name="Paulino J.T."/>
            <person name="Bessa-Neto F.O."/>
            <person name="Cayo R."/>
            <person name="Gales A.C."/>
        </authorList>
    </citation>
    <scope>NUCLEOTIDE SEQUENCE [LARGE SCALE GENOMIC DNA]</scope>
    <source>
        <strain evidence="1 2">12273</strain>
    </source>
</reference>
<comment type="caution">
    <text evidence="1">The sequence shown here is derived from an EMBL/GenBank/DDBJ whole genome shotgun (WGS) entry which is preliminary data.</text>
</comment>
<evidence type="ECO:0000313" key="2">
    <source>
        <dbReference type="Proteomes" id="UP000590738"/>
    </source>
</evidence>
<name>A0A7W2QW61_9PSED</name>